<dbReference type="PROSITE" id="PS51549">
    <property type="entry name" value="DM13"/>
    <property type="match status" value="1"/>
</dbReference>
<evidence type="ECO:0000259" key="2">
    <source>
        <dbReference type="PROSITE" id="PS51549"/>
    </source>
</evidence>
<evidence type="ECO:0000313" key="4">
    <source>
        <dbReference type="Proteomes" id="UP001185922"/>
    </source>
</evidence>
<evidence type="ECO:0000313" key="3">
    <source>
        <dbReference type="EMBL" id="MDV6311952.1"/>
    </source>
</evidence>
<protein>
    <submittedName>
        <fullName evidence="3">DM13 domain-containing protein</fullName>
    </submittedName>
</protein>
<dbReference type="Pfam" id="PF10517">
    <property type="entry name" value="DM13"/>
    <property type="match status" value="1"/>
</dbReference>
<dbReference type="InterPro" id="IPR019545">
    <property type="entry name" value="DM13_domain"/>
</dbReference>
<gene>
    <name evidence="3" type="ORF">R3Q15_08615</name>
</gene>
<sequence length="193" mass="20649">MTGHDRPFPPAPRRRRRLPWVLGGVGFVVVVGVAVAAVIFQPWLIFVDTEVDDEIPVAVTPSTSQVGQPPPVAPVLVSRGRFISHEHSTSGTVSIIEKPDGSRVLAIEDLDTTTGPDVHVWLSQAEVVEGLGGWRAAADPPHVDLGMIKGNKGNQVYEIPADVDLDAYPAVFLWCVKFSVSFGAAELTSPPAD</sequence>
<name>A0AAE4R504_9ACTN</name>
<comment type="caution">
    <text evidence="3">The sequence shown here is derived from an EMBL/GenBank/DDBJ whole genome shotgun (WGS) entry which is preliminary data.</text>
</comment>
<evidence type="ECO:0000256" key="1">
    <source>
        <dbReference type="SAM" id="Phobius"/>
    </source>
</evidence>
<organism evidence="3 4">
    <name type="scientific">Gordonia amicalis</name>
    <dbReference type="NCBI Taxonomy" id="89053"/>
    <lineage>
        <taxon>Bacteria</taxon>
        <taxon>Bacillati</taxon>
        <taxon>Actinomycetota</taxon>
        <taxon>Actinomycetes</taxon>
        <taxon>Mycobacteriales</taxon>
        <taxon>Gordoniaceae</taxon>
        <taxon>Gordonia</taxon>
    </lineage>
</organism>
<dbReference type="Proteomes" id="UP001185922">
    <property type="component" value="Unassembled WGS sequence"/>
</dbReference>
<keyword evidence="1" id="KW-1133">Transmembrane helix</keyword>
<feature type="domain" description="DM13" evidence="2">
    <location>
        <begin position="74"/>
        <end position="188"/>
    </location>
</feature>
<dbReference type="AlphaFoldDB" id="A0AAE4R504"/>
<proteinExistence type="predicted"/>
<dbReference type="EMBL" id="JAWLKH010000006">
    <property type="protein sequence ID" value="MDV6311952.1"/>
    <property type="molecule type" value="Genomic_DNA"/>
</dbReference>
<keyword evidence="1" id="KW-0812">Transmembrane</keyword>
<dbReference type="RefSeq" id="WP_182154707.1">
    <property type="nucleotide sequence ID" value="NZ_JACFXQ010000011.1"/>
</dbReference>
<feature type="transmembrane region" description="Helical" evidence="1">
    <location>
        <begin position="20"/>
        <end position="44"/>
    </location>
</feature>
<keyword evidence="1" id="KW-0472">Membrane</keyword>
<accession>A0AAE4R504</accession>
<reference evidence="3" key="1">
    <citation type="submission" date="2023-10" db="EMBL/GenBank/DDBJ databases">
        <title>Development of a sustainable strategy for remediation of hydrocarbon-contaminated territories based on the waste exchange concept.</title>
        <authorList>
            <person name="Krivoruchko A."/>
        </authorList>
    </citation>
    <scope>NUCLEOTIDE SEQUENCE</scope>
    <source>
        <strain evidence="3">IEGM 1279</strain>
    </source>
</reference>